<evidence type="ECO:0000256" key="3">
    <source>
        <dbReference type="ARBA" id="ARBA00022692"/>
    </source>
</evidence>
<organism evidence="8 9">
    <name type="scientific">Sulfurospirillum diekertiae</name>
    <dbReference type="NCBI Taxonomy" id="1854492"/>
    <lineage>
        <taxon>Bacteria</taxon>
        <taxon>Pseudomonadati</taxon>
        <taxon>Campylobacterota</taxon>
        <taxon>Epsilonproteobacteria</taxon>
        <taxon>Campylobacterales</taxon>
        <taxon>Sulfurospirillaceae</taxon>
        <taxon>Sulfurospirillum</taxon>
    </lineage>
</organism>
<reference evidence="9" key="1">
    <citation type="submission" date="2017-09" db="EMBL/GenBank/DDBJ databases">
        <title>The complete genome of Sulfurospirillum sp. JPD-1.</title>
        <authorList>
            <person name="Goris T."/>
        </authorList>
    </citation>
    <scope>NUCLEOTIDE SEQUENCE [LARGE SCALE GENOMIC DNA]</scope>
    <source>
        <strain evidence="9">JPD-1</strain>
    </source>
</reference>
<feature type="transmembrane region" description="Helical" evidence="6">
    <location>
        <begin position="7"/>
        <end position="28"/>
    </location>
</feature>
<feature type="transmembrane region" description="Helical" evidence="6">
    <location>
        <begin position="160"/>
        <end position="180"/>
    </location>
</feature>
<feature type="transmembrane region" description="Helical" evidence="6">
    <location>
        <begin position="201"/>
        <end position="224"/>
    </location>
</feature>
<keyword evidence="2" id="KW-1003">Cell membrane</keyword>
<feature type="transmembrane region" description="Helical" evidence="6">
    <location>
        <begin position="355"/>
        <end position="377"/>
    </location>
</feature>
<sequence>MNNRYKIYLLAFISFLLGTSQFIIVGVLDQIATSLSITVSQAGQLVSIYALASAIGTPIIMMLTAKMDQRSQLLLSLVVFIIGVFAMLVWNNYLFIVISRAIVGIGAGVFVATAYAMSAKLAPAGGKGKAMSNIAMGFSIALVFGVPLGRLITAAYNWQAIFWLIAGLSIVCLFFVIRTMPKAITETPIPLKEQLVLLKQTKVISALGISFLVFVSYSMIYTYITPFLASIRTVSETEMSSILLLFGIASLIGSKLAGVLADRIGTFKTLLGSMTLHLLTLLGLYFTSRSLLLTSILLFIWVCASWTFGPAQSINLASIAPKAMGIMISLNSSFIQLGFALGAGLGGVTISHFPIITLSGVGSIFVLFAIGILLFTIKKYSHSLQML</sequence>
<dbReference type="OrthoDB" id="9788453at2"/>
<dbReference type="EMBL" id="CP023275">
    <property type="protein sequence ID" value="ATB70192.1"/>
    <property type="molecule type" value="Genomic_DNA"/>
</dbReference>
<dbReference type="Proteomes" id="UP000217349">
    <property type="component" value="Chromosome"/>
</dbReference>
<keyword evidence="4 6" id="KW-1133">Transmembrane helix</keyword>
<keyword evidence="5 6" id="KW-0472">Membrane</keyword>
<protein>
    <submittedName>
        <fullName evidence="8">Purine efflux pump PbuE</fullName>
    </submittedName>
</protein>
<feature type="domain" description="Major facilitator superfamily (MFS) profile" evidence="7">
    <location>
        <begin position="6"/>
        <end position="380"/>
    </location>
</feature>
<name>A0A290HF73_9BACT</name>
<feature type="transmembrane region" description="Helical" evidence="6">
    <location>
        <begin position="48"/>
        <end position="65"/>
    </location>
</feature>
<feature type="transmembrane region" description="Helical" evidence="6">
    <location>
        <begin position="72"/>
        <end position="90"/>
    </location>
</feature>
<proteinExistence type="predicted"/>
<dbReference type="PANTHER" id="PTHR43124">
    <property type="entry name" value="PURINE EFFLUX PUMP PBUE"/>
    <property type="match status" value="1"/>
</dbReference>
<feature type="transmembrane region" description="Helical" evidence="6">
    <location>
        <begin position="96"/>
        <end position="118"/>
    </location>
</feature>
<dbReference type="KEGG" id="sulj:SJPD1_2093"/>
<evidence type="ECO:0000313" key="8">
    <source>
        <dbReference type="EMBL" id="ATB70192.1"/>
    </source>
</evidence>
<evidence type="ECO:0000256" key="4">
    <source>
        <dbReference type="ARBA" id="ARBA00022989"/>
    </source>
</evidence>
<accession>A0A290HF73</accession>
<evidence type="ECO:0000313" key="9">
    <source>
        <dbReference type="Proteomes" id="UP000217349"/>
    </source>
</evidence>
<feature type="transmembrane region" description="Helical" evidence="6">
    <location>
        <begin position="130"/>
        <end position="148"/>
    </location>
</feature>
<feature type="transmembrane region" description="Helical" evidence="6">
    <location>
        <begin position="239"/>
        <end position="257"/>
    </location>
</feature>
<dbReference type="GO" id="GO:0005886">
    <property type="term" value="C:plasma membrane"/>
    <property type="evidence" value="ECO:0007669"/>
    <property type="project" value="UniProtKB-SubCell"/>
</dbReference>
<comment type="subcellular location">
    <subcellularLocation>
        <location evidence="1">Cell membrane</location>
        <topology evidence="1">Multi-pass membrane protein</topology>
    </subcellularLocation>
</comment>
<dbReference type="RefSeq" id="WP_096047103.1">
    <property type="nucleotide sequence ID" value="NZ_CP023275.1"/>
</dbReference>
<dbReference type="PANTHER" id="PTHR43124:SF10">
    <property type="entry name" value="PURINE EFFLUX PUMP PBUE"/>
    <property type="match status" value="1"/>
</dbReference>
<dbReference type="InterPro" id="IPR020846">
    <property type="entry name" value="MFS_dom"/>
</dbReference>
<dbReference type="PROSITE" id="PS50850">
    <property type="entry name" value="MFS"/>
    <property type="match status" value="1"/>
</dbReference>
<dbReference type="CDD" id="cd17324">
    <property type="entry name" value="MFS_NepI_like"/>
    <property type="match status" value="1"/>
</dbReference>
<dbReference type="SUPFAM" id="SSF103473">
    <property type="entry name" value="MFS general substrate transporter"/>
    <property type="match status" value="1"/>
</dbReference>
<feature type="transmembrane region" description="Helical" evidence="6">
    <location>
        <begin position="269"/>
        <end position="286"/>
    </location>
</feature>
<gene>
    <name evidence="8" type="ORF">SJPD1_2093</name>
</gene>
<dbReference type="AlphaFoldDB" id="A0A290HF73"/>
<dbReference type="GO" id="GO:0022857">
    <property type="term" value="F:transmembrane transporter activity"/>
    <property type="evidence" value="ECO:0007669"/>
    <property type="project" value="InterPro"/>
</dbReference>
<dbReference type="Pfam" id="PF07690">
    <property type="entry name" value="MFS_1"/>
    <property type="match status" value="1"/>
</dbReference>
<dbReference type="InterPro" id="IPR036259">
    <property type="entry name" value="MFS_trans_sf"/>
</dbReference>
<keyword evidence="3 6" id="KW-0812">Transmembrane</keyword>
<evidence type="ECO:0000256" key="5">
    <source>
        <dbReference type="ARBA" id="ARBA00023136"/>
    </source>
</evidence>
<feature type="transmembrane region" description="Helical" evidence="6">
    <location>
        <begin position="292"/>
        <end position="311"/>
    </location>
</feature>
<evidence type="ECO:0000256" key="6">
    <source>
        <dbReference type="SAM" id="Phobius"/>
    </source>
</evidence>
<dbReference type="InterPro" id="IPR050189">
    <property type="entry name" value="MFS_Efflux_Transporters"/>
</dbReference>
<evidence type="ECO:0000256" key="2">
    <source>
        <dbReference type="ARBA" id="ARBA00022475"/>
    </source>
</evidence>
<evidence type="ECO:0000259" key="7">
    <source>
        <dbReference type="PROSITE" id="PS50850"/>
    </source>
</evidence>
<feature type="transmembrane region" description="Helical" evidence="6">
    <location>
        <begin position="323"/>
        <end position="343"/>
    </location>
</feature>
<dbReference type="InterPro" id="IPR011701">
    <property type="entry name" value="MFS"/>
</dbReference>
<dbReference type="Gene3D" id="1.20.1250.20">
    <property type="entry name" value="MFS general substrate transporter like domains"/>
    <property type="match status" value="2"/>
</dbReference>
<evidence type="ECO:0000256" key="1">
    <source>
        <dbReference type="ARBA" id="ARBA00004651"/>
    </source>
</evidence>